<sequence length="253" mass="26056">MIRRDLSLRVAGLEVEPVLRSGVVARCHNVGGDVVSVVVEEVVDVEEVKFGVIREAGGRVTSQIIVANRTLCRIGGDAERLVAVLVASLVRLVLGLHRRKVVGKAAGGGVGHGVELGGERGRVHGGVGGGPHDLVHQGLLGGGYLLVVLRGEELLGQGDAVLERAQGGGGGAGDDAGASPEAVELLDEHEVGLLGVDQERLELLIALLEGLDLEPLSLSRRLGGASVPENTLNATLFLFIFSLGTLPVKAGAD</sequence>
<protein>
    <submittedName>
        <fullName evidence="1">Uncharacterized protein</fullName>
    </submittedName>
</protein>
<gene>
    <name evidence="1" type="ORF">Trco_003407</name>
</gene>
<organism evidence="1 2">
    <name type="scientific">Trichoderma cornu-damae</name>
    <dbReference type="NCBI Taxonomy" id="654480"/>
    <lineage>
        <taxon>Eukaryota</taxon>
        <taxon>Fungi</taxon>
        <taxon>Dikarya</taxon>
        <taxon>Ascomycota</taxon>
        <taxon>Pezizomycotina</taxon>
        <taxon>Sordariomycetes</taxon>
        <taxon>Hypocreomycetidae</taxon>
        <taxon>Hypocreales</taxon>
        <taxon>Hypocreaceae</taxon>
        <taxon>Trichoderma</taxon>
    </lineage>
</organism>
<dbReference type="Proteomes" id="UP000827724">
    <property type="component" value="Unassembled WGS sequence"/>
</dbReference>
<evidence type="ECO:0000313" key="1">
    <source>
        <dbReference type="EMBL" id="KAH6607094.1"/>
    </source>
</evidence>
<evidence type="ECO:0000313" key="2">
    <source>
        <dbReference type="Proteomes" id="UP000827724"/>
    </source>
</evidence>
<reference evidence="1" key="1">
    <citation type="submission" date="2021-08" db="EMBL/GenBank/DDBJ databases">
        <title>Chromosome-Level Trichoderma cornu-damae using Hi-C Data.</title>
        <authorList>
            <person name="Kim C.S."/>
        </authorList>
    </citation>
    <scope>NUCLEOTIDE SEQUENCE</scope>
    <source>
        <strain evidence="1">KA19-0412C</strain>
    </source>
</reference>
<dbReference type="AlphaFoldDB" id="A0A9P8QL02"/>
<name>A0A9P8QL02_9HYPO</name>
<comment type="caution">
    <text evidence="1">The sequence shown here is derived from an EMBL/GenBank/DDBJ whole genome shotgun (WGS) entry which is preliminary data.</text>
</comment>
<accession>A0A9P8QL02</accession>
<proteinExistence type="predicted"/>
<dbReference type="EMBL" id="JAIWOZ010000003">
    <property type="protein sequence ID" value="KAH6607094.1"/>
    <property type="molecule type" value="Genomic_DNA"/>
</dbReference>
<keyword evidence="2" id="KW-1185">Reference proteome</keyword>